<feature type="region of interest" description="Disordered" evidence="1">
    <location>
        <begin position="1"/>
        <end position="35"/>
    </location>
</feature>
<dbReference type="InterPro" id="IPR041657">
    <property type="entry name" value="HTH_17"/>
</dbReference>
<keyword evidence="4" id="KW-1185">Reference proteome</keyword>
<dbReference type="Pfam" id="PF12728">
    <property type="entry name" value="HTH_17"/>
    <property type="match status" value="1"/>
</dbReference>
<evidence type="ECO:0000259" key="2">
    <source>
        <dbReference type="Pfam" id="PF12728"/>
    </source>
</evidence>
<accession>A0A5C4Q7Q1</accession>
<evidence type="ECO:0000256" key="1">
    <source>
        <dbReference type="SAM" id="MobiDB-lite"/>
    </source>
</evidence>
<evidence type="ECO:0000313" key="3">
    <source>
        <dbReference type="EMBL" id="TNH21082.1"/>
    </source>
</evidence>
<evidence type="ECO:0000313" key="4">
    <source>
        <dbReference type="Proteomes" id="UP000306145"/>
    </source>
</evidence>
<reference evidence="3 4" key="1">
    <citation type="submission" date="2019-06" db="EMBL/GenBank/DDBJ databases">
        <title>Micromonospora ordensis sp. nov., isolated from deep marine sediment.</title>
        <authorList>
            <person name="Veyisoglu A."/>
            <person name="Carro L."/>
            <person name="Klenk H.-P."/>
            <person name="Sahin N."/>
        </authorList>
    </citation>
    <scope>NUCLEOTIDE SEQUENCE [LARGE SCALE GENOMIC DNA]</scope>
    <source>
        <strain evidence="3 4">S2509</strain>
    </source>
</reference>
<dbReference type="RefSeq" id="WP_139588170.1">
    <property type="nucleotide sequence ID" value="NZ_VDFY01000314.1"/>
</dbReference>
<proteinExistence type="predicted"/>
<comment type="caution">
    <text evidence="3">The sequence shown here is derived from an EMBL/GenBank/DDBJ whole genome shotgun (WGS) entry which is preliminary data.</text>
</comment>
<organism evidence="3 4">
    <name type="scientific">Micromonospora orduensis</name>
    <dbReference type="NCBI Taxonomy" id="1420891"/>
    <lineage>
        <taxon>Bacteria</taxon>
        <taxon>Bacillati</taxon>
        <taxon>Actinomycetota</taxon>
        <taxon>Actinomycetes</taxon>
        <taxon>Micromonosporales</taxon>
        <taxon>Micromonosporaceae</taxon>
        <taxon>Micromonospora</taxon>
    </lineage>
</organism>
<protein>
    <submittedName>
        <fullName evidence="3">Helix-turn-helix domain-containing protein</fullName>
    </submittedName>
</protein>
<gene>
    <name evidence="3" type="ORF">FHG89_32325</name>
</gene>
<feature type="domain" description="Helix-turn-helix" evidence="2">
    <location>
        <begin position="33"/>
        <end position="80"/>
    </location>
</feature>
<feature type="region of interest" description="Disordered" evidence="1">
    <location>
        <begin position="82"/>
        <end position="127"/>
    </location>
</feature>
<dbReference type="OrthoDB" id="3788906at2"/>
<name>A0A5C4Q7Q1_9ACTN</name>
<dbReference type="AlphaFoldDB" id="A0A5C4Q7Q1"/>
<dbReference type="Proteomes" id="UP000306145">
    <property type="component" value="Unassembled WGS sequence"/>
</dbReference>
<dbReference type="EMBL" id="VDFY01000314">
    <property type="protein sequence ID" value="TNH21082.1"/>
    <property type="molecule type" value="Genomic_DNA"/>
</dbReference>
<sequence>MPANVPRVRRRPPPAVPAVDQSTASHDEQDPQLYTPTEAAARLRVPESWLRRRAGRRQIPCTFLGKHLRFSPADLAAIIAAAAQPPTGRRGTRRRRHSTGDLPHPDSHASITPAPDTIRTETTPWPG</sequence>